<dbReference type="RefSeq" id="WP_148896154.1">
    <property type="nucleotide sequence ID" value="NZ_VNIB01000008.1"/>
</dbReference>
<proteinExistence type="predicted"/>
<dbReference type="Proteomes" id="UP000324159">
    <property type="component" value="Unassembled WGS sequence"/>
</dbReference>
<gene>
    <name evidence="2" type="ORF">EDC39_10814</name>
</gene>
<dbReference type="OrthoDB" id="9826332at2"/>
<accession>A0A5D3WJM2</accession>
<feature type="region of interest" description="Disordered" evidence="1">
    <location>
        <begin position="1"/>
        <end position="79"/>
    </location>
</feature>
<reference evidence="2 3" key="1">
    <citation type="submission" date="2019-07" db="EMBL/GenBank/DDBJ databases">
        <title>Genomic Encyclopedia of Type Strains, Phase IV (KMG-IV): sequencing the most valuable type-strain genomes for metagenomic binning, comparative biology and taxonomic classification.</title>
        <authorList>
            <person name="Goeker M."/>
        </authorList>
    </citation>
    <scope>NUCLEOTIDE SEQUENCE [LARGE SCALE GENOMIC DNA]</scope>
    <source>
        <strain evidence="2 3">SS015</strain>
    </source>
</reference>
<dbReference type="AlphaFoldDB" id="A0A5D3WJM2"/>
<name>A0A5D3WJM2_9BACT</name>
<feature type="compositionally biased region" description="Basic and acidic residues" evidence="1">
    <location>
        <begin position="24"/>
        <end position="40"/>
    </location>
</feature>
<sequence>MSKDSENKDGKGVLIPFRSRQKGGTKDDAGVEEKTPESAREASCQDAQEVGKPVDRPPKEDRQKHPEKRGRSREAEEMSRKVMEAIAKQPPMSPEEFSRQTKKLLEKARPIISRKERSSYSAIRDVKTGHCPDVLTSRLDADPRPEGEALRSLLHLWLKIFGTPKQYGTSGRELLRFLRPVLEGRVVAVLEQLEASSDSRDRKVAEILREYGLKWHSPGLLPANILARVDFGWIGIEMGNPSVDPAEGTIIVETPTVPVLEEFIQGLGGTKQSNPYFATGFYKVENQILGYIEKARLLAREHELYVSILDWRGIVVWKKGGWQR</sequence>
<feature type="compositionally biased region" description="Basic and acidic residues" evidence="1">
    <location>
        <begin position="52"/>
        <end position="64"/>
    </location>
</feature>
<comment type="caution">
    <text evidence="2">The sequence shown here is derived from an EMBL/GenBank/DDBJ whole genome shotgun (WGS) entry which is preliminary data.</text>
</comment>
<organism evidence="2 3">
    <name type="scientific">Geothermobacter ehrlichii</name>
    <dbReference type="NCBI Taxonomy" id="213224"/>
    <lineage>
        <taxon>Bacteria</taxon>
        <taxon>Pseudomonadati</taxon>
        <taxon>Thermodesulfobacteriota</taxon>
        <taxon>Desulfuromonadia</taxon>
        <taxon>Desulfuromonadales</taxon>
        <taxon>Geothermobacteraceae</taxon>
        <taxon>Geothermobacter</taxon>
    </lineage>
</organism>
<keyword evidence="3" id="KW-1185">Reference proteome</keyword>
<evidence type="ECO:0000313" key="2">
    <source>
        <dbReference type="EMBL" id="TYO98077.1"/>
    </source>
</evidence>
<evidence type="ECO:0000256" key="1">
    <source>
        <dbReference type="SAM" id="MobiDB-lite"/>
    </source>
</evidence>
<protein>
    <submittedName>
        <fullName evidence="2">Uncharacterized protein</fullName>
    </submittedName>
</protein>
<feature type="compositionally biased region" description="Basic and acidic residues" evidence="1">
    <location>
        <begin position="1"/>
        <end position="11"/>
    </location>
</feature>
<evidence type="ECO:0000313" key="3">
    <source>
        <dbReference type="Proteomes" id="UP000324159"/>
    </source>
</evidence>
<dbReference type="EMBL" id="VNIB01000008">
    <property type="protein sequence ID" value="TYO98077.1"/>
    <property type="molecule type" value="Genomic_DNA"/>
</dbReference>